<name>A0A8B6FS66_MYTGA</name>
<dbReference type="EMBL" id="UYJE01007160">
    <property type="protein sequence ID" value="VDI52222.1"/>
    <property type="molecule type" value="Genomic_DNA"/>
</dbReference>
<keyword evidence="2" id="KW-1185">Reference proteome</keyword>
<dbReference type="Gene3D" id="3.40.50.150">
    <property type="entry name" value="Vaccinia Virus protein VP39"/>
    <property type="match status" value="1"/>
</dbReference>
<gene>
    <name evidence="1" type="ORF">MGAL_10B050970</name>
</gene>
<dbReference type="OrthoDB" id="40902at2759"/>
<reference evidence="1" key="1">
    <citation type="submission" date="2018-11" db="EMBL/GenBank/DDBJ databases">
        <authorList>
            <person name="Alioto T."/>
            <person name="Alioto T."/>
        </authorList>
    </citation>
    <scope>NUCLEOTIDE SEQUENCE</scope>
</reference>
<dbReference type="InterPro" id="IPR029063">
    <property type="entry name" value="SAM-dependent_MTases_sf"/>
</dbReference>
<protein>
    <recommendedName>
        <fullName evidence="3">Methyltransferase FkbM domain-containing protein</fullName>
    </recommendedName>
</protein>
<sequence length="334" mass="39049">MSYLRKIMQSTIQKRHILIAILILVLLIVILQFAGPHYCRYIDIKKKIEYICIEDPDTQNKTGLEDVKPLPLVYQNNYFIDKSSGGKVHAKKLYRPSTRNDLNFTPAEKSHIHSCVNNFKSDWKKGQSDFWDGDEQYIRRTHHKYLIPRDNVMIEVGGNVGEDAQYYLDTYKPKHYIMLEPLKLLYRKLQQRFKNYTNAITYNVGLGKRNEKFMIKMEGNIGDASSPFFGSGEGTCSLKVINAIDFFSALGVGNFMVDLITINCEGCEYDLLETILSTDLVYHFKHIQFGTHPTLKNLADPVRRYCQIQERLSRTHKLTYQYKFTWETWKLKDI</sequence>
<dbReference type="NCBIfam" id="TIGR01444">
    <property type="entry name" value="fkbM_fam"/>
    <property type="match status" value="1"/>
</dbReference>
<evidence type="ECO:0000313" key="2">
    <source>
        <dbReference type="Proteomes" id="UP000596742"/>
    </source>
</evidence>
<proteinExistence type="predicted"/>
<dbReference type="InterPro" id="IPR006342">
    <property type="entry name" value="FkbM_mtfrase"/>
</dbReference>
<evidence type="ECO:0000313" key="1">
    <source>
        <dbReference type="EMBL" id="VDI52222.1"/>
    </source>
</evidence>
<organism evidence="1 2">
    <name type="scientific">Mytilus galloprovincialis</name>
    <name type="common">Mediterranean mussel</name>
    <dbReference type="NCBI Taxonomy" id="29158"/>
    <lineage>
        <taxon>Eukaryota</taxon>
        <taxon>Metazoa</taxon>
        <taxon>Spiralia</taxon>
        <taxon>Lophotrochozoa</taxon>
        <taxon>Mollusca</taxon>
        <taxon>Bivalvia</taxon>
        <taxon>Autobranchia</taxon>
        <taxon>Pteriomorphia</taxon>
        <taxon>Mytilida</taxon>
        <taxon>Mytiloidea</taxon>
        <taxon>Mytilidae</taxon>
        <taxon>Mytilinae</taxon>
        <taxon>Mytilus</taxon>
    </lineage>
</organism>
<dbReference type="Proteomes" id="UP000596742">
    <property type="component" value="Unassembled WGS sequence"/>
</dbReference>
<accession>A0A8B6FS66</accession>
<dbReference type="AlphaFoldDB" id="A0A8B6FS66"/>
<evidence type="ECO:0008006" key="3">
    <source>
        <dbReference type="Google" id="ProtNLM"/>
    </source>
</evidence>
<dbReference type="SUPFAM" id="SSF53335">
    <property type="entry name" value="S-adenosyl-L-methionine-dependent methyltransferases"/>
    <property type="match status" value="1"/>
</dbReference>
<comment type="caution">
    <text evidence="1">The sequence shown here is derived from an EMBL/GenBank/DDBJ whole genome shotgun (WGS) entry which is preliminary data.</text>
</comment>